<evidence type="ECO:0000313" key="2">
    <source>
        <dbReference type="EMBL" id="MDH6062193.1"/>
    </source>
</evidence>
<keyword evidence="3" id="KW-1185">Reference proteome</keyword>
<keyword evidence="1" id="KW-0812">Transmembrane</keyword>
<proteinExistence type="predicted"/>
<protein>
    <submittedName>
        <fullName evidence="2">C4-dicarboxylate ABC transporter</fullName>
    </submittedName>
</protein>
<dbReference type="AlphaFoldDB" id="A0AA43GWM6"/>
<feature type="transmembrane region" description="Helical" evidence="1">
    <location>
        <begin position="32"/>
        <end position="54"/>
    </location>
</feature>
<sequence>MSFFIYLFTSSGGVHSYCFLLRIVFDVIFDDLLFLKCLFSLCLSVFMLTFLFYLRKFSL</sequence>
<name>A0AA43GWM6_9CYAN</name>
<dbReference type="EMBL" id="JANQDH010000120">
    <property type="protein sequence ID" value="MDH6062193.1"/>
    <property type="molecule type" value="Genomic_DNA"/>
</dbReference>
<comment type="caution">
    <text evidence="2">The sequence shown here is derived from an EMBL/GenBank/DDBJ whole genome shotgun (WGS) entry which is preliminary data.</text>
</comment>
<accession>A0AA43GWM6</accession>
<keyword evidence="1" id="KW-1133">Transmembrane helix</keyword>
<reference evidence="2 3" key="1">
    <citation type="journal article" date="2023" name="J. Phycol.">
        <title>Chrysosporum ovalisporum is synonymous with the true-branching cyanobacterium Umezakia natans (Nostocales/Aphanizomenonaceae).</title>
        <authorList>
            <person name="McGregor G.B."/>
            <person name="Sendall B.C."/>
            <person name="Niiyama Y."/>
            <person name="Tuji A."/>
            <person name="Willis A."/>
        </authorList>
    </citation>
    <scope>NUCLEOTIDE SEQUENCE [LARGE SCALE GENOMIC DNA]</scope>
    <source>
        <strain evidence="2 3">ANA360D</strain>
    </source>
</reference>
<evidence type="ECO:0000256" key="1">
    <source>
        <dbReference type="SAM" id="Phobius"/>
    </source>
</evidence>
<dbReference type="Proteomes" id="UP001159387">
    <property type="component" value="Unassembled WGS sequence"/>
</dbReference>
<organism evidence="2 3">
    <name type="scientific">Chrysosporum bergii ANA360D</name>
    <dbReference type="NCBI Taxonomy" id="617107"/>
    <lineage>
        <taxon>Bacteria</taxon>
        <taxon>Bacillati</taxon>
        <taxon>Cyanobacteriota</taxon>
        <taxon>Cyanophyceae</taxon>
        <taxon>Nostocales</taxon>
        <taxon>Nodulariaceae</taxon>
        <taxon>Chrysosporum</taxon>
    </lineage>
</organism>
<keyword evidence="1" id="KW-0472">Membrane</keyword>
<gene>
    <name evidence="2" type="ORF">NWP17_17425</name>
</gene>
<evidence type="ECO:0000313" key="3">
    <source>
        <dbReference type="Proteomes" id="UP001159387"/>
    </source>
</evidence>